<evidence type="ECO:0000313" key="4">
    <source>
        <dbReference type="Proteomes" id="UP000564964"/>
    </source>
</evidence>
<protein>
    <submittedName>
        <fullName evidence="2">Uncharacterized protein</fullName>
    </submittedName>
</protein>
<dbReference type="EMBL" id="JAGVWE010000004">
    <property type="protein sequence ID" value="MBS3063323.1"/>
    <property type="molecule type" value="Genomic_DNA"/>
</dbReference>
<name>A0A7J4JIA2_9ARCH</name>
<feature type="compositionally biased region" description="Low complexity" evidence="1">
    <location>
        <begin position="1"/>
        <end position="19"/>
    </location>
</feature>
<evidence type="ECO:0000313" key="2">
    <source>
        <dbReference type="EMBL" id="HIH16135.1"/>
    </source>
</evidence>
<gene>
    <name evidence="2" type="ORF">HA252_01890</name>
    <name evidence="3" type="ORF">J4203_05625</name>
</gene>
<evidence type="ECO:0000313" key="3">
    <source>
        <dbReference type="EMBL" id="MBS3063323.1"/>
    </source>
</evidence>
<proteinExistence type="predicted"/>
<organism evidence="2 4">
    <name type="scientific">Candidatus Iainarchaeum sp</name>
    <dbReference type="NCBI Taxonomy" id="3101447"/>
    <lineage>
        <taxon>Archaea</taxon>
        <taxon>Candidatus Iainarchaeota</taxon>
        <taxon>Candidatus Iainarchaeia</taxon>
        <taxon>Candidatus Iainarchaeales</taxon>
        <taxon>Candidatus Iainarchaeaceae</taxon>
        <taxon>Candidatus Iainarchaeum</taxon>
    </lineage>
</organism>
<dbReference type="Proteomes" id="UP000564964">
    <property type="component" value="Unassembled WGS sequence"/>
</dbReference>
<sequence length="314" mass="35952">MTATATRPSPAARATVRARGTGRARPHGQPSGAHGAHQYWEPHTPEEIHLASEWKELTREEHKLAHELDRLAADQPAALQAFEARKNLTMGIRRNPVTGEMERVAPIKFMLQDEPGSYGGSYQYGITNKEFEAAWRQLRRMSPTDPRRAELIKRVYDLNVRAQRQAMAGEMQNLPPEVRRNMRLTAWKNRFMYLTGVRSLLKLPETILDRLHLKSVPFIGKPLYNLLTFPSRWLNKVTGMAPLSMEEAFGGKWQGQFGLRSPGYLAPSYQDTDAMRYLGISDEQARRKMEIAERKRRILEQDPRMAHVAMGSEH</sequence>
<feature type="region of interest" description="Disordered" evidence="1">
    <location>
        <begin position="1"/>
        <end position="39"/>
    </location>
</feature>
<accession>A0A7J4JIA2</accession>
<dbReference type="Proteomes" id="UP000678237">
    <property type="component" value="Unassembled WGS sequence"/>
</dbReference>
<dbReference type="AlphaFoldDB" id="A0A7J4JIA2"/>
<evidence type="ECO:0000256" key="1">
    <source>
        <dbReference type="SAM" id="MobiDB-lite"/>
    </source>
</evidence>
<dbReference type="EMBL" id="DUGH01000043">
    <property type="protein sequence ID" value="HIH16135.1"/>
    <property type="molecule type" value="Genomic_DNA"/>
</dbReference>
<reference evidence="3" key="2">
    <citation type="submission" date="2021-03" db="EMBL/GenBank/DDBJ databases">
        <authorList>
            <person name="Jaffe A."/>
        </authorList>
    </citation>
    <scope>NUCLEOTIDE SEQUENCE</scope>
    <source>
        <strain evidence="3">RIFCSPLOWO2_01_FULL_58_19</strain>
    </source>
</reference>
<reference evidence="3" key="3">
    <citation type="submission" date="2021-05" db="EMBL/GenBank/DDBJ databases">
        <title>Protein family content uncovers lineage relationships and bacterial pathway maintenance mechanisms in DPANN archaea.</title>
        <authorList>
            <person name="Castelle C.J."/>
            <person name="Meheust R."/>
            <person name="Jaffe A.L."/>
            <person name="Seitz K."/>
            <person name="Gong X."/>
            <person name="Baker B.J."/>
            <person name="Banfield J.F."/>
        </authorList>
    </citation>
    <scope>NUCLEOTIDE SEQUENCE</scope>
    <source>
        <strain evidence="3">RIFCSPLOWO2_01_FULL_58_19</strain>
    </source>
</reference>
<comment type="caution">
    <text evidence="2">The sequence shown here is derived from an EMBL/GenBank/DDBJ whole genome shotgun (WGS) entry which is preliminary data.</text>
</comment>
<reference evidence="2" key="1">
    <citation type="journal article" date="2020" name="bioRxiv">
        <title>A rank-normalized archaeal taxonomy based on genome phylogeny resolves widespread incomplete and uneven classifications.</title>
        <authorList>
            <person name="Rinke C."/>
            <person name="Chuvochina M."/>
            <person name="Mussig A.J."/>
            <person name="Chaumeil P.-A."/>
            <person name="Waite D.W."/>
            <person name="Whitman W.B."/>
            <person name="Parks D.H."/>
            <person name="Hugenholtz P."/>
        </authorList>
    </citation>
    <scope>NUCLEOTIDE SEQUENCE</scope>
    <source>
        <strain evidence="2">UBA10219</strain>
    </source>
</reference>